<dbReference type="EMBL" id="QAON01000003">
    <property type="protein sequence ID" value="PTQ90322.1"/>
    <property type="molecule type" value="Genomic_DNA"/>
</dbReference>
<comment type="pathway">
    <text evidence="1">Bacterial outer membrane biogenesis; LPS O-antigen biosynthesis.</text>
</comment>
<dbReference type="AlphaFoldDB" id="A0A2T5J1K1"/>
<evidence type="ECO:0000313" key="4">
    <source>
        <dbReference type="EMBL" id="PTQ90322.1"/>
    </source>
</evidence>
<dbReference type="InterPro" id="IPR001509">
    <property type="entry name" value="Epimerase_deHydtase"/>
</dbReference>
<organism evidence="4 5">
    <name type="scientific">Agitococcus lubricus</name>
    <dbReference type="NCBI Taxonomy" id="1077255"/>
    <lineage>
        <taxon>Bacteria</taxon>
        <taxon>Pseudomonadati</taxon>
        <taxon>Pseudomonadota</taxon>
        <taxon>Gammaproteobacteria</taxon>
        <taxon>Moraxellales</taxon>
        <taxon>Moraxellaceae</taxon>
        <taxon>Agitococcus</taxon>
    </lineage>
</organism>
<protein>
    <submittedName>
        <fullName evidence="4">UDP-glucose 4-epimerase</fullName>
    </submittedName>
</protein>
<comment type="similarity">
    <text evidence="2">Belongs to the NAD(P)-dependent epimerase/dehydratase family.</text>
</comment>
<proteinExistence type="inferred from homology"/>
<accession>A0A2T5J1K1</accession>
<dbReference type="PANTHER" id="PTHR43000">
    <property type="entry name" value="DTDP-D-GLUCOSE 4,6-DEHYDRATASE-RELATED"/>
    <property type="match status" value="1"/>
</dbReference>
<dbReference type="InterPro" id="IPR036291">
    <property type="entry name" value="NAD(P)-bd_dom_sf"/>
</dbReference>
<feature type="domain" description="NAD-dependent epimerase/dehydratase" evidence="3">
    <location>
        <begin position="8"/>
        <end position="228"/>
    </location>
</feature>
<dbReference type="CDD" id="cd05240">
    <property type="entry name" value="UDP_G4E_3_SDR_e"/>
    <property type="match status" value="1"/>
</dbReference>
<comment type="caution">
    <text evidence="4">The sequence shown here is derived from an EMBL/GenBank/DDBJ whole genome shotgun (WGS) entry which is preliminary data.</text>
</comment>
<keyword evidence="5" id="KW-1185">Reference proteome</keyword>
<dbReference type="OrthoDB" id="9811743at2"/>
<sequence length="312" mass="35175">MSEKLPCILITGAAGALAQQVINRLHGKYRLVVCDSRREVSMPEDIPSYHVDFNKRRFEDLFKEYNFDGIIHLGRIGTNEYSREGRYAANVIGSQRLLDLARKYGVKQTLILSTYFVYGAHPLNPAYLSESSPLKAAGITMDLVDSVELENLATIYLWKYPDLHITILRPCNIVGPGVNNTLSQALMQPRVPVLMGFSPMMQFIHLEDMADAIVTAFDQNQPGIYNVAPDDCVPYQSAIELCGCKKLPVPSVPENMPKLLSSVFKRELFPPHLIDYFKYAATIDGSLFAQTFGFKPRYGLKEIFAHYRNLKS</sequence>
<evidence type="ECO:0000313" key="5">
    <source>
        <dbReference type="Proteomes" id="UP000244223"/>
    </source>
</evidence>
<dbReference type="Gene3D" id="3.40.50.720">
    <property type="entry name" value="NAD(P)-binding Rossmann-like Domain"/>
    <property type="match status" value="1"/>
</dbReference>
<dbReference type="RefSeq" id="WP_107864769.1">
    <property type="nucleotide sequence ID" value="NZ_QAON01000003.1"/>
</dbReference>
<evidence type="ECO:0000256" key="1">
    <source>
        <dbReference type="ARBA" id="ARBA00005125"/>
    </source>
</evidence>
<dbReference type="Proteomes" id="UP000244223">
    <property type="component" value="Unassembled WGS sequence"/>
</dbReference>
<evidence type="ECO:0000259" key="3">
    <source>
        <dbReference type="Pfam" id="PF01370"/>
    </source>
</evidence>
<evidence type="ECO:0000256" key="2">
    <source>
        <dbReference type="ARBA" id="ARBA00007637"/>
    </source>
</evidence>
<name>A0A2T5J1K1_9GAMM</name>
<gene>
    <name evidence="4" type="ORF">C8N29_10375</name>
</gene>
<dbReference type="Pfam" id="PF01370">
    <property type="entry name" value="Epimerase"/>
    <property type="match status" value="1"/>
</dbReference>
<reference evidence="4 5" key="1">
    <citation type="submission" date="2018-04" db="EMBL/GenBank/DDBJ databases">
        <title>Genomic Encyclopedia of Archaeal and Bacterial Type Strains, Phase II (KMG-II): from individual species to whole genera.</title>
        <authorList>
            <person name="Goeker M."/>
        </authorList>
    </citation>
    <scope>NUCLEOTIDE SEQUENCE [LARGE SCALE GENOMIC DNA]</scope>
    <source>
        <strain evidence="4 5">DSM 5822</strain>
    </source>
</reference>
<dbReference type="SUPFAM" id="SSF51735">
    <property type="entry name" value="NAD(P)-binding Rossmann-fold domains"/>
    <property type="match status" value="1"/>
</dbReference>